<dbReference type="Proteomes" id="UP000215914">
    <property type="component" value="Unassembled WGS sequence"/>
</dbReference>
<evidence type="ECO:0000313" key="1">
    <source>
        <dbReference type="EMBL" id="KAF5808329.1"/>
    </source>
</evidence>
<reference evidence="1" key="1">
    <citation type="journal article" date="2017" name="Nature">
        <title>The sunflower genome provides insights into oil metabolism, flowering and Asterid evolution.</title>
        <authorList>
            <person name="Badouin H."/>
            <person name="Gouzy J."/>
            <person name="Grassa C.J."/>
            <person name="Murat F."/>
            <person name="Staton S.E."/>
            <person name="Cottret L."/>
            <person name="Lelandais-Briere C."/>
            <person name="Owens G.L."/>
            <person name="Carrere S."/>
            <person name="Mayjonade B."/>
            <person name="Legrand L."/>
            <person name="Gill N."/>
            <person name="Kane N.C."/>
            <person name="Bowers J.E."/>
            <person name="Hubner S."/>
            <person name="Bellec A."/>
            <person name="Berard A."/>
            <person name="Berges H."/>
            <person name="Blanchet N."/>
            <person name="Boniface M.C."/>
            <person name="Brunel D."/>
            <person name="Catrice O."/>
            <person name="Chaidir N."/>
            <person name="Claudel C."/>
            <person name="Donnadieu C."/>
            <person name="Faraut T."/>
            <person name="Fievet G."/>
            <person name="Helmstetter N."/>
            <person name="King M."/>
            <person name="Knapp S.J."/>
            <person name="Lai Z."/>
            <person name="Le Paslier M.C."/>
            <person name="Lippi Y."/>
            <person name="Lorenzon L."/>
            <person name="Mandel J.R."/>
            <person name="Marage G."/>
            <person name="Marchand G."/>
            <person name="Marquand E."/>
            <person name="Bret-Mestries E."/>
            <person name="Morien E."/>
            <person name="Nambeesan S."/>
            <person name="Nguyen T."/>
            <person name="Pegot-Espagnet P."/>
            <person name="Pouilly N."/>
            <person name="Raftis F."/>
            <person name="Sallet E."/>
            <person name="Schiex T."/>
            <person name="Thomas J."/>
            <person name="Vandecasteele C."/>
            <person name="Vares D."/>
            <person name="Vear F."/>
            <person name="Vautrin S."/>
            <person name="Crespi M."/>
            <person name="Mangin B."/>
            <person name="Burke J.M."/>
            <person name="Salse J."/>
            <person name="Munos S."/>
            <person name="Vincourt P."/>
            <person name="Rieseberg L.H."/>
            <person name="Langlade N.B."/>
        </authorList>
    </citation>
    <scope>NUCLEOTIDE SEQUENCE</scope>
    <source>
        <tissue evidence="1">Leaves</tissue>
    </source>
</reference>
<evidence type="ECO:0000313" key="2">
    <source>
        <dbReference type="Proteomes" id="UP000215914"/>
    </source>
</evidence>
<dbReference type="EMBL" id="MNCJ02000319">
    <property type="protein sequence ID" value="KAF5808329.1"/>
    <property type="molecule type" value="Genomic_DNA"/>
</dbReference>
<organism evidence="1 2">
    <name type="scientific">Helianthus annuus</name>
    <name type="common">Common sunflower</name>
    <dbReference type="NCBI Taxonomy" id="4232"/>
    <lineage>
        <taxon>Eukaryota</taxon>
        <taxon>Viridiplantae</taxon>
        <taxon>Streptophyta</taxon>
        <taxon>Embryophyta</taxon>
        <taxon>Tracheophyta</taxon>
        <taxon>Spermatophyta</taxon>
        <taxon>Magnoliopsida</taxon>
        <taxon>eudicotyledons</taxon>
        <taxon>Gunneridae</taxon>
        <taxon>Pentapetalae</taxon>
        <taxon>asterids</taxon>
        <taxon>campanulids</taxon>
        <taxon>Asterales</taxon>
        <taxon>Asteraceae</taxon>
        <taxon>Asteroideae</taxon>
        <taxon>Heliantheae alliance</taxon>
        <taxon>Heliantheae</taxon>
        <taxon>Helianthus</taxon>
    </lineage>
</organism>
<name>A0A9K3J3T0_HELAN</name>
<accession>A0A9K3J3T0</accession>
<comment type="caution">
    <text evidence="1">The sequence shown here is derived from an EMBL/GenBank/DDBJ whole genome shotgun (WGS) entry which is preliminary data.</text>
</comment>
<keyword evidence="2" id="KW-1185">Reference proteome</keyword>
<dbReference type="Gramene" id="mRNA:HanXRQr2_Chr04g0144111">
    <property type="protein sequence ID" value="mRNA:HanXRQr2_Chr04g0144111"/>
    <property type="gene ID" value="HanXRQr2_Chr04g0144111"/>
</dbReference>
<proteinExistence type="predicted"/>
<gene>
    <name evidence="1" type="ORF">HanXRQr2_Chr04g0144111</name>
</gene>
<reference evidence="1" key="2">
    <citation type="submission" date="2020-06" db="EMBL/GenBank/DDBJ databases">
        <title>Helianthus annuus Genome sequencing and assembly Release 2.</title>
        <authorList>
            <person name="Gouzy J."/>
            <person name="Langlade N."/>
            <person name="Munos S."/>
        </authorList>
    </citation>
    <scope>NUCLEOTIDE SEQUENCE</scope>
    <source>
        <tissue evidence="1">Leaves</tissue>
    </source>
</reference>
<dbReference type="AlphaFoldDB" id="A0A9K3J3T0"/>
<sequence>MHYRTESESVPQVNVSISYADQDWYTTLTQKVTPIIQLEERALVAAGMSMLWVLQNPRAYPVYGYKGKDIV</sequence>
<protein>
    <submittedName>
        <fullName evidence="1">Uncharacterized protein</fullName>
    </submittedName>
</protein>